<evidence type="ECO:0000259" key="6">
    <source>
        <dbReference type="Pfam" id="PF13427"/>
    </source>
</evidence>
<keyword evidence="4" id="KW-0547">Nucleotide-binding</keyword>
<keyword evidence="4" id="KW-0548">Nucleotidyltransferase</keyword>
<dbReference type="InterPro" id="IPR002934">
    <property type="entry name" value="Polymerase_NTP_transf_dom"/>
</dbReference>
<reference evidence="7 8" key="1">
    <citation type="submission" date="2023-03" db="EMBL/GenBank/DDBJ databases">
        <title>Bacillus Genome Sequencing.</title>
        <authorList>
            <person name="Dunlap C."/>
        </authorList>
    </citation>
    <scope>NUCLEOTIDE SEQUENCE [LARGE SCALE GENOMIC DNA]</scope>
    <source>
        <strain evidence="7 8">B-23453</strain>
    </source>
</reference>
<accession>A0ABU6MMN2</accession>
<dbReference type="PIRSF" id="PIRSF000819">
    <property type="entry name" value="Streptomycin_3-adenylyltransf"/>
    <property type="match status" value="1"/>
</dbReference>
<comment type="catalytic activity">
    <reaction evidence="3 4">
        <text>spectinomycin + ATP = 9-O-adenylylspectinomycin + diphosphate</text>
        <dbReference type="Rhea" id="RHEA:63228"/>
        <dbReference type="ChEBI" id="CHEBI:30616"/>
        <dbReference type="ChEBI" id="CHEBI:33019"/>
        <dbReference type="ChEBI" id="CHEBI:146260"/>
        <dbReference type="ChEBI" id="CHEBI:146261"/>
    </reaction>
</comment>
<dbReference type="Pfam" id="PF01909">
    <property type="entry name" value="NTP_transf_2"/>
    <property type="match status" value="1"/>
</dbReference>
<dbReference type="InterPro" id="IPR043519">
    <property type="entry name" value="NT_sf"/>
</dbReference>
<dbReference type="InterPro" id="IPR025184">
    <property type="entry name" value="AadA_C"/>
</dbReference>
<gene>
    <name evidence="7" type="ORF">P4T90_14800</name>
</gene>
<evidence type="ECO:0000256" key="2">
    <source>
        <dbReference type="ARBA" id="ARBA00023251"/>
    </source>
</evidence>
<keyword evidence="1 4" id="KW-0808">Transferase</keyword>
<evidence type="ECO:0000256" key="4">
    <source>
        <dbReference type="PIRNR" id="PIRNR000819"/>
    </source>
</evidence>
<keyword evidence="8" id="KW-1185">Reference proteome</keyword>
<dbReference type="RefSeq" id="WP_066265021.1">
    <property type="nucleotide sequence ID" value="NZ_JARMAB010000021.1"/>
</dbReference>
<feature type="domain" description="Adenylyltransferase AadA C-terminal" evidence="6">
    <location>
        <begin position="158"/>
        <end position="238"/>
    </location>
</feature>
<feature type="domain" description="Polymerase nucleotidyl transferase" evidence="5">
    <location>
        <begin position="21"/>
        <end position="94"/>
    </location>
</feature>
<name>A0ABU6MMN2_9BACI</name>
<sequence>MSYNWTTCSLDIKEFVIQLLTKTKEIIKDNFIGFYLHGSLAMGGFNPHSSDIDIIIVTDESLEIGTKRRLAKLFLTHSKNQYPLEVSILNRGQLNEFEHPCPFDLHFSEFWRERYEEELSLQTYEFLTGEVRKDPDLAAHITIINKRGICIEGKPIVEVFPLIPKSYFISSIVGDFNDCLENILENPVYCTLNLIRVYWYLREKVISSKQEAGNWGLTSLPTEMSHTLHKVIYNYSNKMDCYNFEKGEFLFIKNFFANNVGELLTN</sequence>
<dbReference type="CDD" id="cd05403">
    <property type="entry name" value="NT_KNTase_like"/>
    <property type="match status" value="1"/>
</dbReference>
<dbReference type="Proteomes" id="UP001341444">
    <property type="component" value="Unassembled WGS sequence"/>
</dbReference>
<dbReference type="SUPFAM" id="SSF81301">
    <property type="entry name" value="Nucleotidyltransferase"/>
    <property type="match status" value="1"/>
</dbReference>
<proteinExistence type="predicted"/>
<evidence type="ECO:0000313" key="8">
    <source>
        <dbReference type="Proteomes" id="UP001341444"/>
    </source>
</evidence>
<protein>
    <recommendedName>
        <fullName evidence="4">Spectinomycin 9-adenylyltransferase</fullName>
    </recommendedName>
</protein>
<comment type="caution">
    <text evidence="7">The sequence shown here is derived from an EMBL/GenBank/DDBJ whole genome shotgun (WGS) entry which is preliminary data.</text>
</comment>
<keyword evidence="4" id="KW-0067">ATP-binding</keyword>
<dbReference type="Pfam" id="PF13427">
    <property type="entry name" value="AadA_C"/>
    <property type="match status" value="1"/>
</dbReference>
<organism evidence="7 8">
    <name type="scientific">Heyndrickxia acidicola</name>
    <dbReference type="NCBI Taxonomy" id="209389"/>
    <lineage>
        <taxon>Bacteria</taxon>
        <taxon>Bacillati</taxon>
        <taxon>Bacillota</taxon>
        <taxon>Bacilli</taxon>
        <taxon>Bacillales</taxon>
        <taxon>Bacillaceae</taxon>
        <taxon>Heyndrickxia</taxon>
    </lineage>
</organism>
<evidence type="ECO:0000256" key="1">
    <source>
        <dbReference type="ARBA" id="ARBA00022679"/>
    </source>
</evidence>
<dbReference type="InterPro" id="IPR024172">
    <property type="entry name" value="AadA/Aad9"/>
</dbReference>
<dbReference type="Gene3D" id="3.30.460.10">
    <property type="entry name" value="Beta Polymerase, domain 2"/>
    <property type="match status" value="1"/>
</dbReference>
<evidence type="ECO:0000313" key="7">
    <source>
        <dbReference type="EMBL" id="MED1204315.1"/>
    </source>
</evidence>
<dbReference type="EMBL" id="JARMAB010000021">
    <property type="protein sequence ID" value="MED1204315.1"/>
    <property type="molecule type" value="Genomic_DNA"/>
</dbReference>
<evidence type="ECO:0000259" key="5">
    <source>
        <dbReference type="Pfam" id="PF01909"/>
    </source>
</evidence>
<keyword evidence="2 4" id="KW-0046">Antibiotic resistance</keyword>
<evidence type="ECO:0000256" key="3">
    <source>
        <dbReference type="ARBA" id="ARBA00047831"/>
    </source>
</evidence>